<reference evidence="1 2" key="1">
    <citation type="submission" date="2017-08" db="EMBL/GenBank/DDBJ databases">
        <title>Infants hospitalized years apart are colonized by the same room-sourced microbial strains.</title>
        <authorList>
            <person name="Brooks B."/>
            <person name="Olm M.R."/>
            <person name="Firek B.A."/>
            <person name="Baker R."/>
            <person name="Thomas B.C."/>
            <person name="Morowitz M.J."/>
            <person name="Banfield J.F."/>
        </authorList>
    </citation>
    <scope>NUCLEOTIDE SEQUENCE [LARGE SCALE GENOMIC DNA]</scope>
    <source>
        <strain evidence="1">S2_005_003_R2_43</strain>
    </source>
</reference>
<dbReference type="EMBL" id="QFPN01000003">
    <property type="protein sequence ID" value="PZQ16986.1"/>
    <property type="molecule type" value="Genomic_DNA"/>
</dbReference>
<evidence type="ECO:0000313" key="2">
    <source>
        <dbReference type="Proteomes" id="UP000249577"/>
    </source>
</evidence>
<dbReference type="Proteomes" id="UP000249577">
    <property type="component" value="Unassembled WGS sequence"/>
</dbReference>
<name>A0A2W5KIR4_ANCNO</name>
<comment type="caution">
    <text evidence="1">The sequence shown here is derived from an EMBL/GenBank/DDBJ whole genome shotgun (WGS) entry which is preliminary data.</text>
</comment>
<proteinExistence type="predicted"/>
<dbReference type="AlphaFoldDB" id="A0A2W5KIR4"/>
<organism evidence="1 2">
    <name type="scientific">Ancylobacter novellus</name>
    <name type="common">Thiobacillus novellus</name>
    <dbReference type="NCBI Taxonomy" id="921"/>
    <lineage>
        <taxon>Bacteria</taxon>
        <taxon>Pseudomonadati</taxon>
        <taxon>Pseudomonadota</taxon>
        <taxon>Alphaproteobacteria</taxon>
        <taxon>Hyphomicrobiales</taxon>
        <taxon>Xanthobacteraceae</taxon>
        <taxon>Ancylobacter</taxon>
    </lineage>
</organism>
<gene>
    <name evidence="1" type="ORF">DI565_06250</name>
</gene>
<accession>A0A2W5KIR4</accession>
<protein>
    <submittedName>
        <fullName evidence="1">Uncharacterized protein</fullName>
    </submittedName>
</protein>
<evidence type="ECO:0000313" key="1">
    <source>
        <dbReference type="EMBL" id="PZQ16986.1"/>
    </source>
</evidence>
<sequence>MGLRVNDPDYALHCALSAWAERRFSDVESPLAAQAEAMVRIKRSKSRRHVRGASSWTLEDEALFRARLGDLYEARARLVRGAAA</sequence>